<gene>
    <name evidence="1" type="ORF">CALVIDRAFT_292007</name>
</gene>
<keyword evidence="2" id="KW-1185">Reference proteome</keyword>
<evidence type="ECO:0000313" key="1">
    <source>
        <dbReference type="EMBL" id="KZO92737.1"/>
    </source>
</evidence>
<organism evidence="1 2">
    <name type="scientific">Calocera viscosa (strain TUFC12733)</name>
    <dbReference type="NCBI Taxonomy" id="1330018"/>
    <lineage>
        <taxon>Eukaryota</taxon>
        <taxon>Fungi</taxon>
        <taxon>Dikarya</taxon>
        <taxon>Basidiomycota</taxon>
        <taxon>Agaricomycotina</taxon>
        <taxon>Dacrymycetes</taxon>
        <taxon>Dacrymycetales</taxon>
        <taxon>Dacrymycetaceae</taxon>
        <taxon>Calocera</taxon>
    </lineage>
</organism>
<sequence>MRRCWQVVPAIAALPNSFPEAPAIVLPTATTRLGDLSTLQPVGYSTLVIARQFTRSSVYTVVHGIAKTKRLASARSSFPFIPHGLFLHSTSIRPLRWHMHIYKYHFGGSFAGSYQAVLRVILSSPMMSKAKKWSAVEAVIINAWYKLAGYLQPTDWSLSVFH</sequence>
<accession>A0A167IKV6</accession>
<reference evidence="1 2" key="1">
    <citation type="journal article" date="2016" name="Mol. Biol. Evol.">
        <title>Comparative Genomics of Early-Diverging Mushroom-Forming Fungi Provides Insights into the Origins of Lignocellulose Decay Capabilities.</title>
        <authorList>
            <person name="Nagy L.G."/>
            <person name="Riley R."/>
            <person name="Tritt A."/>
            <person name="Adam C."/>
            <person name="Daum C."/>
            <person name="Floudas D."/>
            <person name="Sun H."/>
            <person name="Yadav J.S."/>
            <person name="Pangilinan J."/>
            <person name="Larsson K.H."/>
            <person name="Matsuura K."/>
            <person name="Barry K."/>
            <person name="Labutti K."/>
            <person name="Kuo R."/>
            <person name="Ohm R.A."/>
            <person name="Bhattacharya S.S."/>
            <person name="Shirouzu T."/>
            <person name="Yoshinaga Y."/>
            <person name="Martin F.M."/>
            <person name="Grigoriev I.V."/>
            <person name="Hibbett D.S."/>
        </authorList>
    </citation>
    <scope>NUCLEOTIDE SEQUENCE [LARGE SCALE GENOMIC DNA]</scope>
    <source>
        <strain evidence="1 2">TUFC12733</strain>
    </source>
</reference>
<name>A0A167IKV6_CALVF</name>
<dbReference type="Proteomes" id="UP000076738">
    <property type="component" value="Unassembled WGS sequence"/>
</dbReference>
<evidence type="ECO:0000313" key="2">
    <source>
        <dbReference type="Proteomes" id="UP000076738"/>
    </source>
</evidence>
<proteinExistence type="predicted"/>
<dbReference type="AlphaFoldDB" id="A0A167IKV6"/>
<dbReference type="EMBL" id="KV417307">
    <property type="protein sequence ID" value="KZO92737.1"/>
    <property type="molecule type" value="Genomic_DNA"/>
</dbReference>
<protein>
    <submittedName>
        <fullName evidence="1">Uncharacterized protein</fullName>
    </submittedName>
</protein>